<dbReference type="Gene3D" id="1.25.10.10">
    <property type="entry name" value="Leucine-rich Repeat Variant"/>
    <property type="match status" value="1"/>
</dbReference>
<name>A2FGD5_TRIV3</name>
<dbReference type="AlphaFoldDB" id="A2FGD5"/>
<organism evidence="1 2">
    <name type="scientific">Trichomonas vaginalis (strain ATCC PRA-98 / G3)</name>
    <dbReference type="NCBI Taxonomy" id="412133"/>
    <lineage>
        <taxon>Eukaryota</taxon>
        <taxon>Metamonada</taxon>
        <taxon>Parabasalia</taxon>
        <taxon>Trichomonadida</taxon>
        <taxon>Trichomonadidae</taxon>
        <taxon>Trichomonas</taxon>
    </lineage>
</organism>
<dbReference type="VEuPathDB" id="TrichDB:TVAG_309580"/>
<accession>A2FGD5</accession>
<evidence type="ECO:0008006" key="3">
    <source>
        <dbReference type="Google" id="ProtNLM"/>
    </source>
</evidence>
<dbReference type="Proteomes" id="UP000001542">
    <property type="component" value="Unassembled WGS sequence"/>
</dbReference>
<dbReference type="VEuPathDB" id="TrichDB:TVAGG3_1014830"/>
<dbReference type="SMR" id="A2FGD5"/>
<protein>
    <recommendedName>
        <fullName evidence="3">Importin N-terminal domain-containing protein</fullName>
    </recommendedName>
</protein>
<proteinExistence type="predicted"/>
<dbReference type="GO" id="GO:0005737">
    <property type="term" value="C:cytoplasm"/>
    <property type="evidence" value="ECO:0000318"/>
    <property type="project" value="GO_Central"/>
</dbReference>
<dbReference type="GO" id="GO:0061608">
    <property type="term" value="F:nuclear import signal receptor activity"/>
    <property type="evidence" value="ECO:0000318"/>
    <property type="project" value="GO_Central"/>
</dbReference>
<keyword evidence="2" id="KW-1185">Reference proteome</keyword>
<dbReference type="SUPFAM" id="SSF48371">
    <property type="entry name" value="ARM repeat"/>
    <property type="match status" value="1"/>
</dbReference>
<dbReference type="InterPro" id="IPR016024">
    <property type="entry name" value="ARM-type_fold"/>
</dbReference>
<dbReference type="EMBL" id="DS113777">
    <property type="protein sequence ID" value="EAX96039.1"/>
    <property type="molecule type" value="Genomic_DNA"/>
</dbReference>
<dbReference type="GO" id="GO:0005634">
    <property type="term" value="C:nucleus"/>
    <property type="evidence" value="ECO:0000318"/>
    <property type="project" value="GO_Central"/>
</dbReference>
<sequence>MDDAAEFLKKTIETTPWNEIFIYANKIIQDPTKSQVGLHIWNEIYQFYTSDDSRQALFHIFTICNEILTSSTHPDDQNEALNFLQFHLVRIEEYLSEEEKNIGEQIITTVQNEIHSNLYSNHNEQELNSYIRIVCNLVAESPEFIQESKSDFLQIAISACSDDSIPIKLRISMHNIIEAFAEIIALENREEIPMIINNSCNLAIEACRNDLDYNFPLSFFYGLSKSFSDDAEELFQIFMQIVQELTTNDDGDELMKTCCKKVSLLILRSISEGFQEIIAENIEYYLEVALQNDIEDDEEVVNSICNVIREITDNTPESLIPFVDDIVEYLVSRINNHDALVVLDNLLFKVEKTPTNISEMIQILMTDIEEKDDFVVEKVLSCITSGLQHFDEVDETIFESLSPFLSKFFENRKEMKEIVLECYGRLTKTCPQSIKAHLNEIVDLIEESFSSENCQIDNLCRCIEEISLVLCRSISEFIPVIVPPLCCIIQDKEKSAKEAAPCLRCLSKLFGLIPNEMEEYLPFIVDNLKKKPFESSAYVSPCIEGIAYCIDGLLALNQDTSFFIQTFLPCIKGYPSKDSFFGFLLISGTAFSSISNLTQEFFDEYFGIFIDALNLKFLGLLKSDTSKEIDPSLIHPLFYAFSQFLHVAGPELCLPCLEVLYNTLHSQQNCSSLMRIYSLNLLSRFCLICHLESEIYDITMNEIFSFLNVTDNDLIVRTTLQSLFYLVSTSKTKTIQNIETIYGFVRKCLDNFNSPKVIRKASVVLAKLLSEYNFDNTSELIEEMLVTINPEFDSDEIVGEAEFCFYLIKNGFSDEELVAKIACEFLSSMDFYISQVSDEIYQVILQKVSTFDEETIAAIVKYNQYKIEKILSHLQR</sequence>
<evidence type="ECO:0000313" key="2">
    <source>
        <dbReference type="Proteomes" id="UP000001542"/>
    </source>
</evidence>
<dbReference type="GO" id="GO:0006606">
    <property type="term" value="P:protein import into nucleus"/>
    <property type="evidence" value="ECO:0000318"/>
    <property type="project" value="GO_Central"/>
</dbReference>
<reference evidence="1" key="2">
    <citation type="journal article" date="2007" name="Science">
        <title>Draft genome sequence of the sexually transmitted pathogen Trichomonas vaginalis.</title>
        <authorList>
            <person name="Carlton J.M."/>
            <person name="Hirt R.P."/>
            <person name="Silva J.C."/>
            <person name="Delcher A.L."/>
            <person name="Schatz M."/>
            <person name="Zhao Q."/>
            <person name="Wortman J.R."/>
            <person name="Bidwell S.L."/>
            <person name="Alsmark U.C.M."/>
            <person name="Besteiro S."/>
            <person name="Sicheritz-Ponten T."/>
            <person name="Noel C.J."/>
            <person name="Dacks J.B."/>
            <person name="Foster P.G."/>
            <person name="Simillion C."/>
            <person name="Van de Peer Y."/>
            <person name="Miranda-Saavedra D."/>
            <person name="Barton G.J."/>
            <person name="Westrop G.D."/>
            <person name="Mueller S."/>
            <person name="Dessi D."/>
            <person name="Fiori P.L."/>
            <person name="Ren Q."/>
            <person name="Paulsen I."/>
            <person name="Zhang H."/>
            <person name="Bastida-Corcuera F.D."/>
            <person name="Simoes-Barbosa A."/>
            <person name="Brown M.T."/>
            <person name="Hayes R.D."/>
            <person name="Mukherjee M."/>
            <person name="Okumura C.Y."/>
            <person name="Schneider R."/>
            <person name="Smith A.J."/>
            <person name="Vanacova S."/>
            <person name="Villalvazo M."/>
            <person name="Haas B.J."/>
            <person name="Pertea M."/>
            <person name="Feldblyum T.V."/>
            <person name="Utterback T.R."/>
            <person name="Shu C.L."/>
            <person name="Osoegawa K."/>
            <person name="de Jong P.J."/>
            <person name="Hrdy I."/>
            <person name="Horvathova L."/>
            <person name="Zubacova Z."/>
            <person name="Dolezal P."/>
            <person name="Malik S.B."/>
            <person name="Logsdon J.M. Jr."/>
            <person name="Henze K."/>
            <person name="Gupta A."/>
            <person name="Wang C.C."/>
            <person name="Dunne R.L."/>
            <person name="Upcroft J.A."/>
            <person name="Upcroft P."/>
            <person name="White O."/>
            <person name="Salzberg S.L."/>
            <person name="Tang P."/>
            <person name="Chiu C.-H."/>
            <person name="Lee Y.-S."/>
            <person name="Embley T.M."/>
            <person name="Coombs G.H."/>
            <person name="Mottram J.C."/>
            <person name="Tachezy J."/>
            <person name="Fraser-Liggett C.M."/>
            <person name="Johnson P.J."/>
        </authorList>
    </citation>
    <scope>NUCLEOTIDE SEQUENCE [LARGE SCALE GENOMIC DNA]</scope>
    <source>
        <strain evidence="1">G3</strain>
    </source>
</reference>
<dbReference type="InterPro" id="IPR011989">
    <property type="entry name" value="ARM-like"/>
</dbReference>
<reference evidence="1" key="1">
    <citation type="submission" date="2006-10" db="EMBL/GenBank/DDBJ databases">
        <authorList>
            <person name="Amadeo P."/>
            <person name="Zhao Q."/>
            <person name="Wortman J."/>
            <person name="Fraser-Liggett C."/>
            <person name="Carlton J."/>
        </authorList>
    </citation>
    <scope>NUCLEOTIDE SEQUENCE</scope>
    <source>
        <strain evidence="1">G3</strain>
    </source>
</reference>
<dbReference type="KEGG" id="tva:4753804"/>
<dbReference type="GO" id="GO:0008139">
    <property type="term" value="F:nuclear localization sequence binding"/>
    <property type="evidence" value="ECO:0000318"/>
    <property type="project" value="GO_Central"/>
</dbReference>
<evidence type="ECO:0000313" key="1">
    <source>
        <dbReference type="EMBL" id="EAX96039.1"/>
    </source>
</evidence>
<dbReference type="InParanoid" id="A2FGD5"/>
<gene>
    <name evidence="1" type="ORF">TVAG_309580</name>
</gene>